<dbReference type="SMART" id="SM00448">
    <property type="entry name" value="REC"/>
    <property type="match status" value="1"/>
</dbReference>
<feature type="domain" description="Response regulatory" evidence="7">
    <location>
        <begin position="603"/>
        <end position="717"/>
    </location>
</feature>
<dbReference type="SUPFAM" id="SSF55874">
    <property type="entry name" value="ATPase domain of HSP90 chaperone/DNA topoisomerase II/histidine kinase"/>
    <property type="match status" value="1"/>
</dbReference>
<dbReference type="PANTHER" id="PTHR45339:SF5">
    <property type="entry name" value="HISTIDINE KINASE"/>
    <property type="match status" value="1"/>
</dbReference>
<dbReference type="Pfam" id="PF02518">
    <property type="entry name" value="HATPase_c"/>
    <property type="match status" value="1"/>
</dbReference>
<comment type="catalytic activity">
    <reaction evidence="1">
        <text>ATP + protein L-histidine = ADP + protein N-phospho-L-histidine.</text>
        <dbReference type="EC" id="2.7.13.3"/>
    </reaction>
</comment>
<dbReference type="PROSITE" id="PS50113">
    <property type="entry name" value="PAC"/>
    <property type="match status" value="1"/>
</dbReference>
<dbReference type="Gene3D" id="3.30.565.10">
    <property type="entry name" value="Histidine kinase-like ATPase, C-terminal domain"/>
    <property type="match status" value="1"/>
</dbReference>
<sequence length="720" mass="79995">MKQRRTAECVYLKKALKCFDPGVENTVGLENQVNPFGKLVHTSLMVQATLGFDWSQTELGPIENWDFGLINSLRIVFSCPVGMYCTWGPQRRVFYNDAYIPILKHRHPHALGSPLHEVWPEVWDQVHAIASKVESGGFVLESDVQFDIEVDGKPQGNYYTYGNSPLFNAEGKVSGMLCTILDTTTSVKRNQAAEESLARSNQEVRAERRKLRSILEKAPIAMAVLDGPEHRFSMTNDSYRDLFLGDCDVTGRRVKDVFPKTEKIGLIALLDEVYRTGKVFEAKNYEIHDRRADGVEFSVFVDVVYQPIYDFNDEIEGLVLAANNVTEQVMAERALQAAKSAAENANQAKSAFLANMSHEIRTPLGVILGFAEIIGTQDLDESERKNYFEIIHRNGLSLTRIIDDILDLSKIEAGKFEIEKSPVKLKKLLQEVLTMFFDQASRKNIYLNYELGEIAPLIILSDVVRIRQVLVNLIGNAIKFTMKGSVKVSCRAEQVTATRKKIVFSIEDTGIGMTQEQAERLFQPFTQADATSTRQFGGTGLGLALSRNLARALGGDVSIVRCEPRQGCTFEFSFQAEDVSELSVAGQAESAGAVEQKPLAGFKVLAVDDSRDNRELISTVLSSWGLDVTEAESGEEALTQALKEHFDLVLMDIQMPGLDGFGTLAGLRKQGFQGPVIALTAHAMKEDKDRSFAAGFLDHLTKPINSKVLLQAIQSHLKHS</sequence>
<dbReference type="SMART" id="SM00387">
    <property type="entry name" value="HATPase_c"/>
    <property type="match status" value="1"/>
</dbReference>
<feature type="coiled-coil region" evidence="5">
    <location>
        <begin position="190"/>
        <end position="217"/>
    </location>
</feature>
<dbReference type="EC" id="2.7.13.3" evidence="2"/>
<dbReference type="Proteomes" id="UP000008080">
    <property type="component" value="Chromosome"/>
</dbReference>
<dbReference type="eggNOG" id="COG2205">
    <property type="taxonomic scope" value="Bacteria"/>
</dbReference>
<evidence type="ECO:0000313" key="9">
    <source>
        <dbReference type="EMBL" id="CAE79686.1"/>
    </source>
</evidence>
<dbReference type="AlphaFoldDB" id="Q6MM20"/>
<dbReference type="GO" id="GO:0000155">
    <property type="term" value="F:phosphorelay sensor kinase activity"/>
    <property type="evidence" value="ECO:0007669"/>
    <property type="project" value="InterPro"/>
</dbReference>
<dbReference type="SUPFAM" id="SSF47384">
    <property type="entry name" value="Homodimeric domain of signal transducing histidine kinase"/>
    <property type="match status" value="1"/>
</dbReference>
<evidence type="ECO:0000259" key="8">
    <source>
        <dbReference type="PROSITE" id="PS50113"/>
    </source>
</evidence>
<dbReference type="SUPFAM" id="SSF55785">
    <property type="entry name" value="PYP-like sensor domain (PAS domain)"/>
    <property type="match status" value="2"/>
</dbReference>
<keyword evidence="9" id="KW-0418">Kinase</keyword>
<dbReference type="InterPro" id="IPR035965">
    <property type="entry name" value="PAS-like_dom_sf"/>
</dbReference>
<dbReference type="CDD" id="cd16922">
    <property type="entry name" value="HATPase_EvgS-ArcB-TorS-like"/>
    <property type="match status" value="1"/>
</dbReference>
<dbReference type="HOGENOM" id="CLU_000445_114_15_7"/>
<evidence type="ECO:0000256" key="4">
    <source>
        <dbReference type="PROSITE-ProRule" id="PRU00169"/>
    </source>
</evidence>
<dbReference type="InterPro" id="IPR004358">
    <property type="entry name" value="Sig_transdc_His_kin-like_C"/>
</dbReference>
<dbReference type="KEGG" id="bba:Bd1828"/>
<evidence type="ECO:0000256" key="2">
    <source>
        <dbReference type="ARBA" id="ARBA00012438"/>
    </source>
</evidence>
<dbReference type="STRING" id="264462.Bd1828"/>
<organism evidence="9 10">
    <name type="scientific">Bdellovibrio bacteriovorus (strain ATCC 15356 / DSM 50701 / NCIMB 9529 / HD100)</name>
    <dbReference type="NCBI Taxonomy" id="264462"/>
    <lineage>
        <taxon>Bacteria</taxon>
        <taxon>Pseudomonadati</taxon>
        <taxon>Bdellovibrionota</taxon>
        <taxon>Bdellovibrionia</taxon>
        <taxon>Bdellovibrionales</taxon>
        <taxon>Pseudobdellovibrionaceae</taxon>
        <taxon>Bdellovibrio</taxon>
    </lineage>
</organism>
<dbReference type="InterPro" id="IPR036890">
    <property type="entry name" value="HATPase_C_sf"/>
</dbReference>
<dbReference type="PRINTS" id="PR00344">
    <property type="entry name" value="BCTRLSENSOR"/>
</dbReference>
<evidence type="ECO:0000313" key="10">
    <source>
        <dbReference type="Proteomes" id="UP000008080"/>
    </source>
</evidence>
<dbReference type="InterPro" id="IPR036097">
    <property type="entry name" value="HisK_dim/P_sf"/>
</dbReference>
<dbReference type="InterPro" id="IPR000014">
    <property type="entry name" value="PAS"/>
</dbReference>
<dbReference type="InterPro" id="IPR003661">
    <property type="entry name" value="HisK_dim/P_dom"/>
</dbReference>
<dbReference type="InterPro" id="IPR001789">
    <property type="entry name" value="Sig_transdc_resp-reg_receiver"/>
</dbReference>
<accession>Q6MM20</accession>
<dbReference type="SMART" id="SM00388">
    <property type="entry name" value="HisKA"/>
    <property type="match status" value="1"/>
</dbReference>
<proteinExistence type="predicted"/>
<evidence type="ECO:0000256" key="5">
    <source>
        <dbReference type="SAM" id="Coils"/>
    </source>
</evidence>
<dbReference type="Pfam" id="PF00512">
    <property type="entry name" value="HisKA"/>
    <property type="match status" value="1"/>
</dbReference>
<dbReference type="Gene3D" id="1.10.287.130">
    <property type="match status" value="1"/>
</dbReference>
<keyword evidence="5" id="KW-0175">Coiled coil</keyword>
<evidence type="ECO:0000259" key="7">
    <source>
        <dbReference type="PROSITE" id="PS50110"/>
    </source>
</evidence>
<name>Q6MM20_BDEBA</name>
<feature type="domain" description="PAC" evidence="8">
    <location>
        <begin position="283"/>
        <end position="337"/>
    </location>
</feature>
<dbReference type="InterPro" id="IPR011006">
    <property type="entry name" value="CheY-like_superfamily"/>
</dbReference>
<dbReference type="NCBIfam" id="TIGR00229">
    <property type="entry name" value="sensory_box"/>
    <property type="match status" value="1"/>
</dbReference>
<dbReference type="CDD" id="cd17546">
    <property type="entry name" value="REC_hyHK_CKI1_RcsC-like"/>
    <property type="match status" value="1"/>
</dbReference>
<gene>
    <name evidence="9" type="ordered locus">Bd1828</name>
</gene>
<feature type="modified residue" description="4-aspartylphosphate" evidence="4">
    <location>
        <position position="652"/>
    </location>
</feature>
<feature type="domain" description="Histidine kinase" evidence="6">
    <location>
        <begin position="355"/>
        <end position="578"/>
    </location>
</feature>
<dbReference type="PROSITE" id="PS50109">
    <property type="entry name" value="HIS_KIN"/>
    <property type="match status" value="1"/>
</dbReference>
<dbReference type="Pfam" id="PF00072">
    <property type="entry name" value="Response_reg"/>
    <property type="match status" value="1"/>
</dbReference>
<dbReference type="EMBL" id="BX842651">
    <property type="protein sequence ID" value="CAE79686.1"/>
    <property type="molecule type" value="Genomic_DNA"/>
</dbReference>
<dbReference type="SUPFAM" id="SSF52172">
    <property type="entry name" value="CheY-like"/>
    <property type="match status" value="1"/>
</dbReference>
<dbReference type="FunFam" id="3.30.565.10:FF:000010">
    <property type="entry name" value="Sensor histidine kinase RcsC"/>
    <property type="match status" value="1"/>
</dbReference>
<protein>
    <recommendedName>
        <fullName evidence="2">histidine kinase</fullName>
        <ecNumber evidence="2">2.7.13.3</ecNumber>
    </recommendedName>
</protein>
<keyword evidence="9" id="KW-0808">Transferase</keyword>
<dbReference type="PROSITE" id="PS50110">
    <property type="entry name" value="RESPONSE_REGULATORY"/>
    <property type="match status" value="1"/>
</dbReference>
<dbReference type="CDD" id="cd00082">
    <property type="entry name" value="HisKA"/>
    <property type="match status" value="1"/>
</dbReference>
<dbReference type="InterPro" id="IPR003594">
    <property type="entry name" value="HATPase_dom"/>
</dbReference>
<evidence type="ECO:0000259" key="6">
    <source>
        <dbReference type="PROSITE" id="PS50109"/>
    </source>
</evidence>
<dbReference type="Gene3D" id="3.40.50.2300">
    <property type="match status" value="1"/>
</dbReference>
<dbReference type="InterPro" id="IPR000700">
    <property type="entry name" value="PAS-assoc_C"/>
</dbReference>
<keyword evidence="10" id="KW-1185">Reference proteome</keyword>
<dbReference type="eggNOG" id="COG0784">
    <property type="taxonomic scope" value="Bacteria"/>
</dbReference>
<dbReference type="InterPro" id="IPR005467">
    <property type="entry name" value="His_kinase_dom"/>
</dbReference>
<evidence type="ECO:0000256" key="3">
    <source>
        <dbReference type="ARBA" id="ARBA00022553"/>
    </source>
</evidence>
<reference evidence="9 10" key="1">
    <citation type="journal article" date="2004" name="Science">
        <title>A predator unmasked: life cycle of Bdellovibrio bacteriovorus from a genomic perspective.</title>
        <authorList>
            <person name="Rendulic S."/>
            <person name="Jagtap P."/>
            <person name="Rosinus A."/>
            <person name="Eppinger M."/>
            <person name="Baar C."/>
            <person name="Lanz C."/>
            <person name="Keller H."/>
            <person name="Lambert C."/>
            <person name="Evans K.J."/>
            <person name="Goesmann A."/>
            <person name="Meyer F."/>
            <person name="Sockett R.E."/>
            <person name="Schuster S.C."/>
        </authorList>
    </citation>
    <scope>NUCLEOTIDE SEQUENCE [LARGE SCALE GENOMIC DNA]</scope>
    <source>
        <strain evidence="10">ATCC 15356 / DSM 50701 / NCIMB 9529 / HD100</strain>
    </source>
</reference>
<dbReference type="Gene3D" id="3.30.450.20">
    <property type="entry name" value="PAS domain"/>
    <property type="match status" value="2"/>
</dbReference>
<keyword evidence="3 4" id="KW-0597">Phosphoprotein</keyword>
<evidence type="ECO:0000256" key="1">
    <source>
        <dbReference type="ARBA" id="ARBA00000085"/>
    </source>
</evidence>
<dbReference type="PANTHER" id="PTHR45339">
    <property type="entry name" value="HYBRID SIGNAL TRANSDUCTION HISTIDINE KINASE J"/>
    <property type="match status" value="1"/>
</dbReference>